<gene>
    <name evidence="3" type="ORF">UR23_C0034G0004</name>
</gene>
<evidence type="ECO:0000313" key="4">
    <source>
        <dbReference type="Proteomes" id="UP000034349"/>
    </source>
</evidence>
<comment type="caution">
    <text evidence="3">The sequence shown here is derived from an EMBL/GenBank/DDBJ whole genome shotgun (WGS) entry which is preliminary data.</text>
</comment>
<keyword evidence="2" id="KW-1133">Transmembrane helix</keyword>
<dbReference type="AlphaFoldDB" id="A0A0G0BU65"/>
<evidence type="ECO:0000256" key="1">
    <source>
        <dbReference type="SAM" id="Coils"/>
    </source>
</evidence>
<sequence length="226" mass="25616">MIKRQGLIFFIASIISLILLFFVFWGSIGDVFSNFKKYRSIANEEQDLKKLVNNKTQLEEKFKKLKEKAYIIPKIISNERNISNIISQFNDMILRSGLVLNKISVSPVNNGLINITAEVRGSINSLEKLVIFIETNLPFIDIKLVDFLGGKIGSQLFIIKAKSYVSEIDINDNMKAEELSSSLEKALKIDLGFIQNESLSNFKEYGNIPVELPKDTEIGNDNPYES</sequence>
<accession>A0A0G0BU65</accession>
<evidence type="ECO:0008006" key="5">
    <source>
        <dbReference type="Google" id="ProtNLM"/>
    </source>
</evidence>
<feature type="coiled-coil region" evidence="1">
    <location>
        <begin position="41"/>
        <end position="68"/>
    </location>
</feature>
<feature type="transmembrane region" description="Helical" evidence="2">
    <location>
        <begin position="7"/>
        <end position="28"/>
    </location>
</feature>
<dbReference type="EMBL" id="LBOK01000034">
    <property type="protein sequence ID" value="KKP34632.1"/>
    <property type="molecule type" value="Genomic_DNA"/>
</dbReference>
<keyword evidence="2" id="KW-0472">Membrane</keyword>
<organism evidence="3 4">
    <name type="scientific">Candidatus Roizmanbacteria bacterium GW2011_GWA2_32_13</name>
    <dbReference type="NCBI Taxonomy" id="1618475"/>
    <lineage>
        <taxon>Bacteria</taxon>
        <taxon>Candidatus Roizmaniibacteriota</taxon>
    </lineage>
</organism>
<reference evidence="3 4" key="1">
    <citation type="journal article" date="2015" name="Nature">
        <title>rRNA introns, odd ribosomes, and small enigmatic genomes across a large radiation of phyla.</title>
        <authorList>
            <person name="Brown C.T."/>
            <person name="Hug L.A."/>
            <person name="Thomas B.C."/>
            <person name="Sharon I."/>
            <person name="Castelle C.J."/>
            <person name="Singh A."/>
            <person name="Wilkins M.J."/>
            <person name="Williams K.H."/>
            <person name="Banfield J.F."/>
        </authorList>
    </citation>
    <scope>NUCLEOTIDE SEQUENCE [LARGE SCALE GENOMIC DNA]</scope>
</reference>
<dbReference type="Proteomes" id="UP000034349">
    <property type="component" value="Unassembled WGS sequence"/>
</dbReference>
<evidence type="ECO:0000313" key="3">
    <source>
        <dbReference type="EMBL" id="KKP34632.1"/>
    </source>
</evidence>
<keyword evidence="2" id="KW-0812">Transmembrane</keyword>
<proteinExistence type="predicted"/>
<protein>
    <recommendedName>
        <fullName evidence="5">Pilus assembly protein, PilO</fullName>
    </recommendedName>
</protein>
<evidence type="ECO:0000256" key="2">
    <source>
        <dbReference type="SAM" id="Phobius"/>
    </source>
</evidence>
<name>A0A0G0BU65_9BACT</name>
<keyword evidence="1" id="KW-0175">Coiled coil</keyword>